<evidence type="ECO:0000256" key="1">
    <source>
        <dbReference type="ARBA" id="ARBA00007151"/>
    </source>
</evidence>
<evidence type="ECO:0000313" key="6">
    <source>
        <dbReference type="Proteomes" id="UP000016930"/>
    </source>
</evidence>
<dbReference type="GO" id="GO:1990904">
    <property type="term" value="C:ribonucleoprotein complex"/>
    <property type="evidence" value="ECO:0007669"/>
    <property type="project" value="UniProtKB-KW"/>
</dbReference>
<dbReference type="HOGENOM" id="CLU_072226_2_2_1"/>
<dbReference type="GO" id="GO:0005840">
    <property type="term" value="C:ribosome"/>
    <property type="evidence" value="ECO:0007669"/>
    <property type="project" value="UniProtKB-KW"/>
</dbReference>
<dbReference type="InterPro" id="IPR036823">
    <property type="entry name" value="Ribosomal_uS7_dom_sf"/>
</dbReference>
<keyword evidence="3" id="KW-0687">Ribonucleoprotein</keyword>
<dbReference type="STRING" id="914234.M2QCI4"/>
<protein>
    <recommendedName>
        <fullName evidence="4">Small ribosomal subunit protein uS7 domain-containing protein</fullName>
    </recommendedName>
</protein>
<accession>M2QCI4</accession>
<dbReference type="GO" id="GO:0006412">
    <property type="term" value="P:translation"/>
    <property type="evidence" value="ECO:0007669"/>
    <property type="project" value="InterPro"/>
</dbReference>
<dbReference type="Proteomes" id="UP000016930">
    <property type="component" value="Unassembled WGS sequence"/>
</dbReference>
<evidence type="ECO:0000313" key="5">
    <source>
        <dbReference type="EMBL" id="EMD34728.1"/>
    </source>
</evidence>
<dbReference type="Pfam" id="PF00177">
    <property type="entry name" value="Ribosomal_S7"/>
    <property type="match status" value="1"/>
</dbReference>
<evidence type="ECO:0000259" key="4">
    <source>
        <dbReference type="Pfam" id="PF00177"/>
    </source>
</evidence>
<evidence type="ECO:0000256" key="3">
    <source>
        <dbReference type="ARBA" id="ARBA00023274"/>
    </source>
</evidence>
<dbReference type="EMBL" id="KB445802">
    <property type="protein sequence ID" value="EMD34728.1"/>
    <property type="molecule type" value="Genomic_DNA"/>
</dbReference>
<organism evidence="5 6">
    <name type="scientific">Ceriporiopsis subvermispora (strain B)</name>
    <name type="common">White-rot fungus</name>
    <name type="synonym">Gelatoporia subvermispora</name>
    <dbReference type="NCBI Taxonomy" id="914234"/>
    <lineage>
        <taxon>Eukaryota</taxon>
        <taxon>Fungi</taxon>
        <taxon>Dikarya</taxon>
        <taxon>Basidiomycota</taxon>
        <taxon>Agaricomycotina</taxon>
        <taxon>Agaricomycetes</taxon>
        <taxon>Polyporales</taxon>
        <taxon>Gelatoporiaceae</taxon>
        <taxon>Gelatoporia</taxon>
    </lineage>
</organism>
<comment type="similarity">
    <text evidence="1">Belongs to the universal ribosomal protein uS7 family.</text>
</comment>
<keyword evidence="2" id="KW-0689">Ribosomal protein</keyword>
<sequence length="148" mass="16647">MRHGNRQQANRIVSRMLLRLHAMTRAPPLPVVRKAVLAMAPALRCVSTKIAARSIVTPMPLSEKQRTHYAVDWILEASKNKPGESLDERLAHQVVAIVSELEKLSALTPADPDYAKTMMDSALRKKYEVHKLAMMNRGNVRVSRRSQA</sequence>
<evidence type="ECO:0000256" key="2">
    <source>
        <dbReference type="ARBA" id="ARBA00022980"/>
    </source>
</evidence>
<dbReference type="AlphaFoldDB" id="M2QCI4"/>
<gene>
    <name evidence="5" type="ORF">CERSUDRAFT_67159</name>
</gene>
<dbReference type="SUPFAM" id="SSF47973">
    <property type="entry name" value="Ribosomal protein S7"/>
    <property type="match status" value="1"/>
</dbReference>
<dbReference type="Gene3D" id="1.10.455.10">
    <property type="entry name" value="Ribosomal protein S7 domain"/>
    <property type="match status" value="1"/>
</dbReference>
<dbReference type="OrthoDB" id="9972728at2759"/>
<name>M2QCI4_CERS8</name>
<feature type="domain" description="Small ribosomal subunit protein uS7" evidence="4">
    <location>
        <begin position="1"/>
        <end position="97"/>
    </location>
</feature>
<dbReference type="InterPro" id="IPR023798">
    <property type="entry name" value="Ribosomal_uS7_dom"/>
</dbReference>
<keyword evidence="6" id="KW-1185">Reference proteome</keyword>
<reference evidence="5 6" key="1">
    <citation type="journal article" date="2012" name="Proc. Natl. Acad. Sci. U.S.A.">
        <title>Comparative genomics of Ceriporiopsis subvermispora and Phanerochaete chrysosporium provide insight into selective ligninolysis.</title>
        <authorList>
            <person name="Fernandez-Fueyo E."/>
            <person name="Ruiz-Duenas F.J."/>
            <person name="Ferreira P."/>
            <person name="Floudas D."/>
            <person name="Hibbett D.S."/>
            <person name="Canessa P."/>
            <person name="Larrondo L.F."/>
            <person name="James T.Y."/>
            <person name="Seelenfreund D."/>
            <person name="Lobos S."/>
            <person name="Polanco R."/>
            <person name="Tello M."/>
            <person name="Honda Y."/>
            <person name="Watanabe T."/>
            <person name="Watanabe T."/>
            <person name="Ryu J.S."/>
            <person name="Kubicek C.P."/>
            <person name="Schmoll M."/>
            <person name="Gaskell J."/>
            <person name="Hammel K.E."/>
            <person name="St John F.J."/>
            <person name="Vanden Wymelenberg A."/>
            <person name="Sabat G."/>
            <person name="Splinter BonDurant S."/>
            <person name="Syed K."/>
            <person name="Yadav J.S."/>
            <person name="Doddapaneni H."/>
            <person name="Subramanian V."/>
            <person name="Lavin J.L."/>
            <person name="Oguiza J.A."/>
            <person name="Perez G."/>
            <person name="Pisabarro A.G."/>
            <person name="Ramirez L."/>
            <person name="Santoyo F."/>
            <person name="Master E."/>
            <person name="Coutinho P.M."/>
            <person name="Henrissat B."/>
            <person name="Lombard V."/>
            <person name="Magnuson J.K."/>
            <person name="Kuees U."/>
            <person name="Hori C."/>
            <person name="Igarashi K."/>
            <person name="Samejima M."/>
            <person name="Held B.W."/>
            <person name="Barry K.W."/>
            <person name="LaButti K.M."/>
            <person name="Lapidus A."/>
            <person name="Lindquist E.A."/>
            <person name="Lucas S.M."/>
            <person name="Riley R."/>
            <person name="Salamov A.A."/>
            <person name="Hoffmeister D."/>
            <person name="Schwenk D."/>
            <person name="Hadar Y."/>
            <person name="Yarden O."/>
            <person name="de Vries R.P."/>
            <person name="Wiebenga A."/>
            <person name="Stenlid J."/>
            <person name="Eastwood D."/>
            <person name="Grigoriev I.V."/>
            <person name="Berka R.M."/>
            <person name="Blanchette R.A."/>
            <person name="Kersten P."/>
            <person name="Martinez A.T."/>
            <person name="Vicuna R."/>
            <person name="Cullen D."/>
        </authorList>
    </citation>
    <scope>NUCLEOTIDE SEQUENCE [LARGE SCALE GENOMIC DNA]</scope>
    <source>
        <strain evidence="5 6">B</strain>
    </source>
</reference>
<proteinExistence type="inferred from homology"/>